<feature type="transmembrane region" description="Helical" evidence="8">
    <location>
        <begin position="92"/>
        <end position="111"/>
    </location>
</feature>
<evidence type="ECO:0000256" key="3">
    <source>
        <dbReference type="ARBA" id="ARBA00022801"/>
    </source>
</evidence>
<dbReference type="GO" id="GO:0009395">
    <property type="term" value="P:phospholipid catabolic process"/>
    <property type="evidence" value="ECO:0007669"/>
    <property type="project" value="TreeGrafter"/>
</dbReference>
<feature type="compositionally biased region" description="Low complexity" evidence="7">
    <location>
        <begin position="806"/>
        <end position="852"/>
    </location>
</feature>
<name>A0A8D9ESR5_9HEMI</name>
<evidence type="ECO:0000313" key="9">
    <source>
        <dbReference type="EMBL" id="CAG6765043.1"/>
    </source>
</evidence>
<keyword evidence="5" id="KW-0443">Lipid metabolism</keyword>
<dbReference type="PANTHER" id="PTHR12370">
    <property type="entry name" value="PHOSPHOLIPASE B-RELATED"/>
    <property type="match status" value="1"/>
</dbReference>
<feature type="compositionally biased region" description="Low complexity" evidence="7">
    <location>
        <begin position="776"/>
        <end position="798"/>
    </location>
</feature>
<reference evidence="9" key="1">
    <citation type="submission" date="2021-05" db="EMBL/GenBank/DDBJ databases">
        <authorList>
            <person name="Alioto T."/>
            <person name="Alioto T."/>
            <person name="Gomez Garrido J."/>
        </authorList>
    </citation>
    <scope>NUCLEOTIDE SEQUENCE</scope>
</reference>
<feature type="compositionally biased region" description="Polar residues" evidence="7">
    <location>
        <begin position="1023"/>
        <end position="1035"/>
    </location>
</feature>
<dbReference type="GO" id="GO:0004620">
    <property type="term" value="F:phospholipase activity"/>
    <property type="evidence" value="ECO:0007669"/>
    <property type="project" value="InterPro"/>
</dbReference>
<comment type="similarity">
    <text evidence="1">Belongs to the phospholipase B-like family.</text>
</comment>
<dbReference type="InterPro" id="IPR007000">
    <property type="entry name" value="PLipase_B-like"/>
</dbReference>
<dbReference type="GO" id="GO:0005576">
    <property type="term" value="C:extracellular region"/>
    <property type="evidence" value="ECO:0007669"/>
    <property type="project" value="TreeGrafter"/>
</dbReference>
<feature type="region of interest" description="Disordered" evidence="7">
    <location>
        <begin position="723"/>
        <end position="852"/>
    </location>
</feature>
<evidence type="ECO:0000256" key="2">
    <source>
        <dbReference type="ARBA" id="ARBA00022729"/>
    </source>
</evidence>
<protein>
    <submittedName>
        <fullName evidence="9">Phospholipase B-like lamina ancestor</fullName>
    </submittedName>
</protein>
<keyword evidence="8" id="KW-0472">Membrane</keyword>
<evidence type="ECO:0000256" key="5">
    <source>
        <dbReference type="ARBA" id="ARBA00023098"/>
    </source>
</evidence>
<keyword evidence="2" id="KW-0732">Signal</keyword>
<dbReference type="AlphaFoldDB" id="A0A8D9ESR5"/>
<evidence type="ECO:0000256" key="8">
    <source>
        <dbReference type="SAM" id="Phobius"/>
    </source>
</evidence>
<accession>A0A8D9ESR5</accession>
<dbReference type="Gene3D" id="3.60.60.30">
    <property type="match status" value="1"/>
</dbReference>
<sequence length="1087" mass="122114">MEDTPNNGHQELFSFCDREVCCTNNDMADMLNSDHLVYNDPYTTNDEVYILDNDMQDFNLSTFTVVDSVSSSGSAGLAMLKVVGASWVQTRVSWLLLIGISLLGLVALYYGPSYSAEPDGKYAATVYYGQETKFRLEYWGQNNNPADIKKGVARGFYQPDIYRTGWATLEIETQDTYSDGVQACAAGMLEGALSWQMIQHHWLNTIHKTCAGRQEYCARARNYLSENAEQVRKSALRFDSIDPFWHQVNLFYVQLDGLEIGWRSGIRRSRRDFIDIPKIDFLWMNVMPDLRDLERKFNGTADFNPYRPPLSFALLKYFPDNPSKYILTHASAGTYNSMLRIQKRYNFAYHDSGDEDSDLVNGRIITFSSYPGTIFSGDDYYQVKSSSGEMLTVVGTELKNHNQSTWEFSEADHPVLMGPRVMAANRLSRGGDDWSSLFTRRNSGTGNKQWLVVDTGDNFTVWAVEQMPGLTHAQEVTQRIVDDGYWIACGIPYFQDILMQSEDSSSSDTSSLYRLKNVNPLYNTLKKYATNITTVDSVVQMVRSYDISLIGRSDLNGNSNLYGFLNVTHSINRHHKGLQHSRQVGEDMEIHAESSFGREISKGNKEITSENMGVVPRFGGYIRDSKGISHGGLISSSKASFHNANFYEHKNDPRVLSYGRNGLVVEMRKDKLGGIAVKDGENANQLKEELKDEDKTLKDHMIEERLRPYDTIEKRHKYAAVHAQTKDDTVENKPNLIQSTKGEINRSEGSLNEGREYKVSDESGNTVIVKTREDNLTNNSSSEDSDNNQSSSTNSEDSISVRHISDGSQNSNNSNSNSRRSETNSDSSSQNDSSLQNKHPSSSRSNSMESNYYESKSMDNMLRVHVDSDSVDTNNAASEVNRFNEKAPQQPADISVKRVQIPATQRTTKISQPNSHQEPASKVSNQEFAPKIDIQFKTGKDLLHSKLDAKKLSSNFGAGLGFVNMTKQFRGIIDVKISHGDEDFVAIAGPPYYRNKAHESLNNSRNSTVNSSSVNNLASSSTTKPETSTQKSSISPAAVPEQPIHVGSPSSNVEPFQWSKSYIKYQKHVGHPDLWDFGMFKATWVWS</sequence>
<dbReference type="PANTHER" id="PTHR12370:SF3">
    <property type="entry name" value="PHOSPHOLIPASE B-LIKE 2-RELATED"/>
    <property type="match status" value="1"/>
</dbReference>
<dbReference type="Pfam" id="PF04916">
    <property type="entry name" value="Phospholip_B"/>
    <property type="match status" value="1"/>
</dbReference>
<evidence type="ECO:0000256" key="6">
    <source>
        <dbReference type="ARBA" id="ARBA00023180"/>
    </source>
</evidence>
<evidence type="ECO:0000256" key="7">
    <source>
        <dbReference type="SAM" id="MobiDB-lite"/>
    </source>
</evidence>
<dbReference type="EMBL" id="HBUF01567155">
    <property type="protein sequence ID" value="CAG6765043.1"/>
    <property type="molecule type" value="Transcribed_RNA"/>
</dbReference>
<keyword evidence="8" id="KW-1133">Transmembrane helix</keyword>
<dbReference type="EMBL" id="HBUF01567154">
    <property type="protein sequence ID" value="CAG6765041.1"/>
    <property type="molecule type" value="Transcribed_RNA"/>
</dbReference>
<organism evidence="9">
    <name type="scientific">Cacopsylla melanoneura</name>
    <dbReference type="NCBI Taxonomy" id="428564"/>
    <lineage>
        <taxon>Eukaryota</taxon>
        <taxon>Metazoa</taxon>
        <taxon>Ecdysozoa</taxon>
        <taxon>Arthropoda</taxon>
        <taxon>Hexapoda</taxon>
        <taxon>Insecta</taxon>
        <taxon>Pterygota</taxon>
        <taxon>Neoptera</taxon>
        <taxon>Paraneoptera</taxon>
        <taxon>Hemiptera</taxon>
        <taxon>Sternorrhyncha</taxon>
        <taxon>Psylloidea</taxon>
        <taxon>Psyllidae</taxon>
        <taxon>Psyllinae</taxon>
        <taxon>Cacopsylla</taxon>
    </lineage>
</organism>
<feature type="compositionally biased region" description="Polar residues" evidence="7">
    <location>
        <begin position="735"/>
        <end position="750"/>
    </location>
</feature>
<keyword evidence="8" id="KW-0812">Transmembrane</keyword>
<evidence type="ECO:0000256" key="4">
    <source>
        <dbReference type="ARBA" id="ARBA00022963"/>
    </source>
</evidence>
<keyword evidence="6" id="KW-0325">Glycoprotein</keyword>
<proteinExistence type="inferred from homology"/>
<keyword evidence="4" id="KW-0442">Lipid degradation</keyword>
<feature type="region of interest" description="Disordered" evidence="7">
    <location>
        <begin position="1001"/>
        <end position="1052"/>
    </location>
</feature>
<feature type="compositionally biased region" description="Low complexity" evidence="7">
    <location>
        <begin position="1001"/>
        <end position="1022"/>
    </location>
</feature>
<keyword evidence="3" id="KW-0378">Hydrolase</keyword>
<evidence type="ECO:0000256" key="1">
    <source>
        <dbReference type="ARBA" id="ARBA00007835"/>
    </source>
</evidence>